<feature type="transmembrane region" description="Helical" evidence="1">
    <location>
        <begin position="322"/>
        <end position="342"/>
    </location>
</feature>
<evidence type="ECO:0000313" key="4">
    <source>
        <dbReference type="EMBL" id="QUO40119.1"/>
    </source>
</evidence>
<dbReference type="AlphaFoldDB" id="A0A7T5EI40"/>
<feature type="transmembrane region" description="Helical" evidence="1">
    <location>
        <begin position="414"/>
        <end position="442"/>
    </location>
</feature>
<dbReference type="KEGG" id="bcop:JD108_13990"/>
<dbReference type="EMBL" id="CP073708">
    <property type="protein sequence ID" value="QUO40119.1"/>
    <property type="molecule type" value="Genomic_DNA"/>
</dbReference>
<reference evidence="3 5" key="1">
    <citation type="submission" date="2020-12" db="EMBL/GenBank/DDBJ databases">
        <title>strain FJAT-54423T represents a novel species of the genus Brevibacillus.</title>
        <authorList>
            <person name="Tang R."/>
        </authorList>
    </citation>
    <scope>NUCLEOTIDE SEQUENCE [LARGE SCALE GENOMIC DNA]</scope>
    <source>
        <strain evidence="3 5">FJAT-54423</strain>
    </source>
</reference>
<feature type="transmembrane region" description="Helical" evidence="1">
    <location>
        <begin position="50"/>
        <end position="69"/>
    </location>
</feature>
<feature type="transmembrane region" description="Helical" evidence="1">
    <location>
        <begin position="462"/>
        <end position="487"/>
    </location>
</feature>
<dbReference type="InterPro" id="IPR002823">
    <property type="entry name" value="DUF112_TM"/>
</dbReference>
<feature type="transmembrane region" description="Helical" evidence="1">
    <location>
        <begin position="168"/>
        <end position="185"/>
    </location>
</feature>
<feature type="transmembrane region" description="Helical" evidence="1">
    <location>
        <begin position="386"/>
        <end position="407"/>
    </location>
</feature>
<organism evidence="3 5">
    <name type="scientific">Brevibacillus composti</name>
    <dbReference type="NCBI Taxonomy" id="2796470"/>
    <lineage>
        <taxon>Bacteria</taxon>
        <taxon>Bacillati</taxon>
        <taxon>Bacillota</taxon>
        <taxon>Bacilli</taxon>
        <taxon>Bacillales</taxon>
        <taxon>Paenibacillaceae</taxon>
        <taxon>Brevibacillus</taxon>
    </lineage>
</organism>
<dbReference type="PANTHER" id="PTHR35342">
    <property type="entry name" value="TRICARBOXYLIC TRANSPORT PROTEIN"/>
    <property type="match status" value="1"/>
</dbReference>
<dbReference type="Proteomes" id="UP000677234">
    <property type="component" value="Chromosome"/>
</dbReference>
<evidence type="ECO:0000313" key="3">
    <source>
        <dbReference type="EMBL" id="QQE73041.1"/>
    </source>
</evidence>
<evidence type="ECO:0000313" key="6">
    <source>
        <dbReference type="Proteomes" id="UP000677234"/>
    </source>
</evidence>
<accession>A0A7T5EI40</accession>
<evidence type="ECO:0000256" key="1">
    <source>
        <dbReference type="SAM" id="Phobius"/>
    </source>
</evidence>
<dbReference type="PANTHER" id="PTHR35342:SF5">
    <property type="entry name" value="TRICARBOXYLIC TRANSPORT PROTEIN"/>
    <property type="match status" value="1"/>
</dbReference>
<feature type="transmembrane region" description="Helical" evidence="1">
    <location>
        <begin position="205"/>
        <end position="223"/>
    </location>
</feature>
<feature type="transmembrane region" description="Helical" evidence="1">
    <location>
        <begin position="109"/>
        <end position="131"/>
    </location>
</feature>
<gene>
    <name evidence="3" type="ORF">JD108_13990</name>
    <name evidence="4" type="ORF">KDJ56_13935</name>
</gene>
<keyword evidence="1" id="KW-0472">Membrane</keyword>
<dbReference type="RefSeq" id="WP_198826673.1">
    <property type="nucleotide sequence ID" value="NZ_CP066308.1"/>
</dbReference>
<keyword evidence="1" id="KW-1133">Transmembrane helix</keyword>
<dbReference type="EMBL" id="CP066308">
    <property type="protein sequence ID" value="QQE73041.1"/>
    <property type="molecule type" value="Genomic_DNA"/>
</dbReference>
<sequence length="498" mass="52538">MDFQLLLDGFLTTISPFNFLLVMLGMMAGIIFGALPGISASMTIVLLLPFTYYLGIVPSIILLVAVYMGSAYGGAITAILFNTPGDPAAVITAMDGYPMAKQGKAGRALGLSISGGAVGGIFSIIVMLFLSPPLSAFALKIQSAEYFALAVLGMTLIASIGRKNPLRTLISGCFGILLATIGLDPMTGTDRLTFGSLHLMNGIDFIPVMIGAFAFAEVLSQVVERQAGGTFNMSSKIPLEGLKLKDVWYHRWCVLRASVIGTIIGILPGTGGSIASIVSYGAEMKASKKPEQFGKGAEEGVLAPETANNAAAGGSMIPMLTLGIPGSPTTAVILAALTLQGLQPGPQMMTEQPLLLYVIFFSMLIASIAAFIGGRLGVQIFALMTRLPYSILGPTILAFSIVGAFAVDNSMFQVWIALLFGVIGYFMSKYDFAPSAMILGLVLGKMMEETFRRHLLVTNGDYSTFITQPISGFVLLIAALGATYPLLSKAIKKKKQTA</sequence>
<feature type="transmembrane region" description="Helical" evidence="1">
    <location>
        <begin position="143"/>
        <end position="161"/>
    </location>
</feature>
<dbReference type="Proteomes" id="UP000595847">
    <property type="component" value="Chromosome"/>
</dbReference>
<feature type="transmembrane region" description="Helical" evidence="1">
    <location>
        <begin position="20"/>
        <end position="38"/>
    </location>
</feature>
<feature type="transmembrane region" description="Helical" evidence="1">
    <location>
        <begin position="354"/>
        <end position="374"/>
    </location>
</feature>
<feature type="transmembrane region" description="Helical" evidence="1">
    <location>
        <begin position="253"/>
        <end position="280"/>
    </location>
</feature>
<reference evidence="4" key="2">
    <citation type="submission" date="2021-04" db="EMBL/GenBank/DDBJ databases">
        <title>Brevibacillus composti FJAT-54423, complete genome.</title>
        <authorList>
            <person name="Tang R."/>
        </authorList>
    </citation>
    <scope>NUCLEOTIDE SEQUENCE</scope>
    <source>
        <strain evidence="4">FJAT-54424</strain>
    </source>
</reference>
<dbReference type="Pfam" id="PF01970">
    <property type="entry name" value="TctA"/>
    <property type="match status" value="1"/>
</dbReference>
<name>A0A7T5EI40_9BACL</name>
<feature type="domain" description="DUF112" evidence="2">
    <location>
        <begin position="20"/>
        <end position="439"/>
    </location>
</feature>
<protein>
    <submittedName>
        <fullName evidence="3">Tripartite tricarboxylate transporter permease</fullName>
    </submittedName>
</protein>
<evidence type="ECO:0000259" key="2">
    <source>
        <dbReference type="Pfam" id="PF01970"/>
    </source>
</evidence>
<evidence type="ECO:0000313" key="5">
    <source>
        <dbReference type="Proteomes" id="UP000595847"/>
    </source>
</evidence>
<keyword evidence="6" id="KW-1185">Reference proteome</keyword>
<feature type="transmembrane region" description="Helical" evidence="1">
    <location>
        <begin position="75"/>
        <end position="97"/>
    </location>
</feature>
<proteinExistence type="predicted"/>
<keyword evidence="1" id="KW-0812">Transmembrane</keyword>